<dbReference type="EMBL" id="CAKMMW010000008">
    <property type="protein sequence ID" value="CAH1207721.1"/>
    <property type="molecule type" value="Genomic_DNA"/>
</dbReference>
<protein>
    <recommendedName>
        <fullName evidence="1">Right handed beta helix domain-containing protein</fullName>
    </recommendedName>
</protein>
<comment type="caution">
    <text evidence="2">The sequence shown here is derived from an EMBL/GenBank/DDBJ whole genome shotgun (WGS) entry which is preliminary data.</text>
</comment>
<dbReference type="Gene3D" id="2.160.20.10">
    <property type="entry name" value="Single-stranded right-handed beta-helix, Pectin lyase-like"/>
    <property type="match status" value="2"/>
</dbReference>
<gene>
    <name evidence="2" type="ORF">PAECIP111891_03081</name>
</gene>
<reference evidence="2" key="1">
    <citation type="submission" date="2022-01" db="EMBL/GenBank/DDBJ databases">
        <authorList>
            <person name="Criscuolo A."/>
        </authorList>
    </citation>
    <scope>NUCLEOTIDE SEQUENCE</scope>
    <source>
        <strain evidence="2">CIP111891</strain>
    </source>
</reference>
<accession>A0ABM9C9G4</accession>
<dbReference type="InterPro" id="IPR011050">
    <property type="entry name" value="Pectin_lyase_fold/virulence"/>
</dbReference>
<proteinExistence type="predicted"/>
<dbReference type="InterPro" id="IPR006626">
    <property type="entry name" value="PbH1"/>
</dbReference>
<evidence type="ECO:0000259" key="1">
    <source>
        <dbReference type="Pfam" id="PF13229"/>
    </source>
</evidence>
<sequence>MIRANLSDLDDVNLTTKLPANNDVLTYDASTMRWIPKQPAVSPIPSASTTSASYVIDLGRWSIKNDGTNSAATTKGINDALLWAKSQGFTHCVLPKGTYALKMDSTTYACIIMQSSMHFEMVDGCILQLEANSSPWYSIFYMKGVSDVIISGGTVIGDKKTHIYQLGIKFVRGGVNTDGSLNSNPNFIRSQVVDRYSNPGMLQLFRLWSISGISNPGYNFYQYKDIISSSTLAGYRNNGLFAPAAPAGRGWVADIANANKMIFTVDITASPLTDAQIAQINAKLDAQNYTHEWGHGIELFGANNVQIVNVDISNCTGDAITTTWLEYKLNPSEYTQEQMGSFISVHNCNLHHCRRQGISLIGSTDVTISNNKIHHIGKADDGVTEDGTSPMFGIDIESMWSETNIPTFRPELNQPGLELNTRIYIKDNYIANNSRGHFVNADGYNIVLEDNTFEGYNVGGISSYPINMYVKYLNNTLIGCELVVKGDNFLHGAVCNNASIKIADIAGAFITNCQIKNGEFSGSSLTGYFGMPTVNVANSTFSYSSPHGMGNGAKVVFEQWLGKVPTGISVEKIYYTVSVTANSFKISESANGTAITLTDAGISGYNISRYNYGRIYISDVVVERDWRNDNSLSKNFALLLSGGVIRNITVKNYELEIISPANYVGRPILVDGVTVIEGGANFESCEISNCVFQRIRTSILGGDINLGSTDTQFTRKIIADQILFQNVGVNYNGNVTNNRSTFLNSSINKSDNTNQAVITNSYMENSNINMHWLTRPKSMTVARSIFSNVVVDANTNTRMIENLTI</sequence>
<name>A0ABM9C9G4_9BACL</name>
<evidence type="ECO:0000313" key="3">
    <source>
        <dbReference type="Proteomes" id="UP000838821"/>
    </source>
</evidence>
<dbReference type="SMART" id="SM00710">
    <property type="entry name" value="PbH1"/>
    <property type="match status" value="6"/>
</dbReference>
<dbReference type="RefSeq" id="WP_236288398.1">
    <property type="nucleotide sequence ID" value="NZ_CAKMMW010000008.1"/>
</dbReference>
<dbReference type="InterPro" id="IPR039448">
    <property type="entry name" value="Beta_helix"/>
</dbReference>
<dbReference type="InterPro" id="IPR012334">
    <property type="entry name" value="Pectin_lyas_fold"/>
</dbReference>
<keyword evidence="3" id="KW-1185">Reference proteome</keyword>
<dbReference type="Proteomes" id="UP000838821">
    <property type="component" value="Unassembled WGS sequence"/>
</dbReference>
<evidence type="ECO:0000313" key="2">
    <source>
        <dbReference type="EMBL" id="CAH1207721.1"/>
    </source>
</evidence>
<feature type="domain" description="Right handed beta helix" evidence="1">
    <location>
        <begin position="262"/>
        <end position="378"/>
    </location>
</feature>
<dbReference type="Pfam" id="PF13229">
    <property type="entry name" value="Beta_helix"/>
    <property type="match status" value="1"/>
</dbReference>
<organism evidence="2 3">
    <name type="scientific">Paenibacillus allorhizoplanae</name>
    <dbReference type="NCBI Taxonomy" id="2905648"/>
    <lineage>
        <taxon>Bacteria</taxon>
        <taxon>Bacillati</taxon>
        <taxon>Bacillota</taxon>
        <taxon>Bacilli</taxon>
        <taxon>Bacillales</taxon>
        <taxon>Paenibacillaceae</taxon>
        <taxon>Paenibacillus</taxon>
    </lineage>
</organism>
<dbReference type="SUPFAM" id="SSF51126">
    <property type="entry name" value="Pectin lyase-like"/>
    <property type="match status" value="1"/>
</dbReference>